<evidence type="ECO:0000313" key="1">
    <source>
        <dbReference type="EMBL" id="MDQ8832308.1"/>
    </source>
</evidence>
<organism evidence="1 2">
    <name type="scientific">Streptococcus ruminantium</name>
    <dbReference type="NCBI Taxonomy" id="1917441"/>
    <lineage>
        <taxon>Bacteria</taxon>
        <taxon>Bacillati</taxon>
        <taxon>Bacillota</taxon>
        <taxon>Bacilli</taxon>
        <taxon>Lactobacillales</taxon>
        <taxon>Streptococcaceae</taxon>
        <taxon>Streptococcus</taxon>
    </lineage>
</organism>
<comment type="caution">
    <text evidence="1">The sequence shown here is derived from an EMBL/GenBank/DDBJ whole genome shotgun (WGS) entry which is preliminary data.</text>
</comment>
<protein>
    <submittedName>
        <fullName evidence="1">Uncharacterized protein</fullName>
    </submittedName>
</protein>
<sequence length="64" mass="7204">MYKPPVFTGGYDSASFDQLLLGYEKKANPFFDLSYIRKIYTLTGIIKPTDSLLQGTTGSYLAMR</sequence>
<dbReference type="Proteomes" id="UP001228446">
    <property type="component" value="Unassembled WGS sequence"/>
</dbReference>
<evidence type="ECO:0000313" key="2">
    <source>
        <dbReference type="Proteomes" id="UP001228446"/>
    </source>
</evidence>
<dbReference type="EMBL" id="JAVIBX010000001">
    <property type="protein sequence ID" value="MDQ8832308.1"/>
    <property type="molecule type" value="Genomic_DNA"/>
</dbReference>
<reference evidence="1 2" key="1">
    <citation type="submission" date="2023-08" db="EMBL/GenBank/DDBJ databases">
        <title>Streptococcus ruminantium-associated sheep mastitis outbreak detected in Italy is distinct from bovine isolates.</title>
        <authorList>
            <person name="Rosa M.N."/>
            <person name="Vezina B."/>
            <person name="Tola S."/>
        </authorList>
    </citation>
    <scope>NUCLEOTIDE SEQUENCE [LARGE SCALE GENOMIC DNA]</scope>
    <source>
        <strain evidence="1 2">OM6730</strain>
    </source>
</reference>
<gene>
    <name evidence="1" type="ORF">RFF62_00580</name>
</gene>
<dbReference type="RefSeq" id="WP_308937741.1">
    <property type="nucleotide sequence ID" value="NZ_JAVIBP010000001.1"/>
</dbReference>
<keyword evidence="2" id="KW-1185">Reference proteome</keyword>
<name>A0ABU1B0R8_9STRE</name>
<proteinExistence type="predicted"/>
<accession>A0ABU1B0R8</accession>